<dbReference type="AlphaFoldDB" id="A0AAI9HZF8"/>
<proteinExistence type="predicted"/>
<evidence type="ECO:0000313" key="1">
    <source>
        <dbReference type="EMBL" id="EMP9432981.1"/>
    </source>
</evidence>
<accession>A0AAI9HZF8</accession>
<dbReference type="GO" id="GO:0007155">
    <property type="term" value="P:cell adhesion"/>
    <property type="evidence" value="ECO:0007669"/>
    <property type="project" value="InterPro"/>
</dbReference>
<evidence type="ECO:0000313" key="3">
    <source>
        <dbReference type="Proteomes" id="UP001495779"/>
    </source>
</evidence>
<dbReference type="SUPFAM" id="SSF49401">
    <property type="entry name" value="Bacterial adhesins"/>
    <property type="match status" value="1"/>
</dbReference>
<protein>
    <submittedName>
        <fullName evidence="1">Type 1 fimbrial protein</fullName>
    </submittedName>
</protein>
<comment type="caution">
    <text evidence="1">The sequence shown here is derived from an EMBL/GenBank/DDBJ whole genome shotgun (WGS) entry which is preliminary data.</text>
</comment>
<dbReference type="EMBL" id="AAZDVE040000013">
    <property type="protein sequence ID" value="EMP9432981.1"/>
    <property type="molecule type" value="Genomic_DNA"/>
</dbReference>
<dbReference type="Proteomes" id="UP001495779">
    <property type="component" value="Unassembled WGS sequence"/>
</dbReference>
<sequence>MQNFFILHKQLQRIMKFALLVITLNYLGHIALVKAEPIRIHFSAEYLQGTCEISVSQPIIEFNNGASILTSNVKNGTAVQEKFTLDFINCDSKSLTHYTPKIKVSGESLTLGGSPLYVNSASSTAKGYGFLLTTEGNSYFKANNNLAETGWINATWTANSPLSILNKTKIPFTTTISCGNCSGELQGGKLHSTVTFQFFYD</sequence>
<gene>
    <name evidence="1" type="ORF">JRA39_002031</name>
    <name evidence="2" type="ORF">KDV35_16760</name>
</gene>
<dbReference type="GO" id="GO:0009289">
    <property type="term" value="C:pilus"/>
    <property type="evidence" value="ECO:0007669"/>
    <property type="project" value="InterPro"/>
</dbReference>
<evidence type="ECO:0000313" key="2">
    <source>
        <dbReference type="EMBL" id="MER5078495.1"/>
    </source>
</evidence>
<reference evidence="1" key="2">
    <citation type="submission" date="2024-02" db="EMBL/GenBank/DDBJ databases">
        <authorList>
            <consortium name="Clinical and Environmental Microbiology Branch: Whole genome sequencing antimicrobial resistance pathogens in the healthcare setting"/>
        </authorList>
    </citation>
    <scope>NUCLEOTIDE SEQUENCE</scope>
    <source>
        <strain evidence="1">2020GO-00142</strain>
    </source>
</reference>
<dbReference type="InterPro" id="IPR036937">
    <property type="entry name" value="Adhesion_dom_fimbrial_sf"/>
</dbReference>
<dbReference type="InterPro" id="IPR008966">
    <property type="entry name" value="Adhesion_dom_sf"/>
</dbReference>
<dbReference type="RefSeq" id="WP_247048039.1">
    <property type="nucleotide sequence ID" value="NZ_CP095443.1"/>
</dbReference>
<name>A0AAI9HZF8_PROST</name>
<dbReference type="Gene3D" id="2.60.40.1090">
    <property type="entry name" value="Fimbrial-type adhesion domain"/>
    <property type="match status" value="1"/>
</dbReference>
<reference evidence="2 3" key="1">
    <citation type="submission" date="2021-04" db="EMBL/GenBank/DDBJ databases">
        <title>Determining the burden of carbapenem-resistant Enterobacterales from a tertiary public heath setting in Bangladesh: a clinical, epidemiological, and molecular study.</title>
        <authorList>
            <person name="Farzana R."/>
            <person name="Walsh T.R."/>
        </authorList>
    </citation>
    <scope>NUCLEOTIDE SEQUENCE [LARGE SCALE GENOMIC DNA]</scope>
    <source>
        <strain evidence="3">dmpro_s316</strain>
        <strain evidence="2">Dmpro_s316</strain>
    </source>
</reference>
<organism evidence="1">
    <name type="scientific">Providencia stuartii</name>
    <dbReference type="NCBI Taxonomy" id="588"/>
    <lineage>
        <taxon>Bacteria</taxon>
        <taxon>Pseudomonadati</taxon>
        <taxon>Pseudomonadota</taxon>
        <taxon>Gammaproteobacteria</taxon>
        <taxon>Enterobacterales</taxon>
        <taxon>Morganellaceae</taxon>
        <taxon>Providencia</taxon>
    </lineage>
</organism>
<dbReference type="EMBL" id="JAGSRH010000030">
    <property type="protein sequence ID" value="MER5078495.1"/>
    <property type="molecule type" value="Genomic_DNA"/>
</dbReference>